<dbReference type="Pfam" id="PF03931">
    <property type="entry name" value="Skp1_POZ"/>
    <property type="match status" value="1"/>
</dbReference>
<comment type="function">
    <text evidence="4">Involved in ubiquitination and subsequent proteasomal degradation of target proteins. Together with CUL1, RBX1 and a F-box protein, it forms a SCF E3 ubiquitin ligase complex. The functional specificity of this complex depends on the type of F-box protein. In the SCF complex, it serves as an adapter that links the F-box protein to CUL1.</text>
</comment>
<comment type="subunit">
    <text evidence="4">Part of a SCF (SKP1-cullin-F-box) protein ligase complex.</text>
</comment>
<dbReference type="EMBL" id="JBANAX010000447">
    <property type="protein sequence ID" value="KAL1208513.1"/>
    <property type="molecule type" value="Genomic_DNA"/>
</dbReference>
<evidence type="ECO:0000313" key="8">
    <source>
        <dbReference type="Proteomes" id="UP001558713"/>
    </source>
</evidence>
<evidence type="ECO:0000256" key="3">
    <source>
        <dbReference type="ARBA" id="ARBA00022786"/>
    </source>
</evidence>
<feature type="domain" description="SKP1 component dimerisation" evidence="5">
    <location>
        <begin position="105"/>
        <end position="148"/>
    </location>
</feature>
<comment type="caution">
    <text evidence="7">The sequence shown here is derived from an EMBL/GenBank/DDBJ whole genome shotgun (WGS) entry which is preliminary data.</text>
</comment>
<evidence type="ECO:0000313" key="7">
    <source>
        <dbReference type="EMBL" id="KAL1208513.1"/>
    </source>
</evidence>
<evidence type="ECO:0000256" key="1">
    <source>
        <dbReference type="ARBA" id="ARBA00004906"/>
    </source>
</evidence>
<dbReference type="SUPFAM" id="SSF54695">
    <property type="entry name" value="POZ domain"/>
    <property type="match status" value="1"/>
</dbReference>
<reference evidence="7 8" key="1">
    <citation type="submission" date="2024-04" db="EMBL/GenBank/DDBJ databases">
        <title>Genome assembly C_amara_ONT_v2.</title>
        <authorList>
            <person name="Yant L."/>
            <person name="Moore C."/>
            <person name="Slenker M."/>
        </authorList>
    </citation>
    <scope>NUCLEOTIDE SEQUENCE [LARGE SCALE GENOMIC DNA]</scope>
    <source>
        <tissue evidence="7">Leaf</tissue>
    </source>
</reference>
<name>A0ABD1AP42_CARAN</name>
<dbReference type="InterPro" id="IPR016072">
    <property type="entry name" value="Skp1_comp_dimer"/>
</dbReference>
<keyword evidence="8" id="KW-1185">Reference proteome</keyword>
<dbReference type="InterPro" id="IPR011333">
    <property type="entry name" value="SKP1/BTB/POZ_sf"/>
</dbReference>
<feature type="domain" description="SKP1 component POZ" evidence="6">
    <location>
        <begin position="3"/>
        <end position="63"/>
    </location>
</feature>
<dbReference type="InterPro" id="IPR016897">
    <property type="entry name" value="SKP1"/>
</dbReference>
<organism evidence="7 8">
    <name type="scientific">Cardamine amara subsp. amara</name>
    <dbReference type="NCBI Taxonomy" id="228776"/>
    <lineage>
        <taxon>Eukaryota</taxon>
        <taxon>Viridiplantae</taxon>
        <taxon>Streptophyta</taxon>
        <taxon>Embryophyta</taxon>
        <taxon>Tracheophyta</taxon>
        <taxon>Spermatophyta</taxon>
        <taxon>Magnoliopsida</taxon>
        <taxon>eudicotyledons</taxon>
        <taxon>Gunneridae</taxon>
        <taxon>Pentapetalae</taxon>
        <taxon>rosids</taxon>
        <taxon>malvids</taxon>
        <taxon>Brassicales</taxon>
        <taxon>Brassicaceae</taxon>
        <taxon>Cardamineae</taxon>
        <taxon>Cardamine</taxon>
    </lineage>
</organism>
<dbReference type="CDD" id="cd18322">
    <property type="entry name" value="BTB_POZ_SKP1"/>
    <property type="match status" value="1"/>
</dbReference>
<dbReference type="InterPro" id="IPR001232">
    <property type="entry name" value="SKP1-like"/>
</dbReference>
<accession>A0ABD1AP42</accession>
<evidence type="ECO:0000256" key="2">
    <source>
        <dbReference type="ARBA" id="ARBA00009993"/>
    </source>
</evidence>
<dbReference type="PANTHER" id="PTHR11165">
    <property type="entry name" value="SKP1"/>
    <property type="match status" value="1"/>
</dbReference>
<sequence length="152" mass="17189">MSKKITLSCNDGKSFEIDEAVALQSQTIAHLVKDNNNSSIFVPVTNVRSNILELVIEYCKKHVDGDSSSTDEDLKKWDTEFVKFDDESTVLHLINAAKNLDIESLNSLGCKRAAEIIANKSVEEVRAFFNIENDYTPEEEEEVRIENPLAFY</sequence>
<comment type="similarity">
    <text evidence="2 4">Belongs to the SKP1 family.</text>
</comment>
<evidence type="ECO:0000259" key="6">
    <source>
        <dbReference type="Pfam" id="PF03931"/>
    </source>
</evidence>
<dbReference type="SMART" id="SM00512">
    <property type="entry name" value="Skp1"/>
    <property type="match status" value="1"/>
</dbReference>
<dbReference type="Pfam" id="PF01466">
    <property type="entry name" value="Skp1"/>
    <property type="match status" value="1"/>
</dbReference>
<dbReference type="SUPFAM" id="SSF81382">
    <property type="entry name" value="Skp1 dimerisation domain-like"/>
    <property type="match status" value="1"/>
</dbReference>
<keyword evidence="3 4" id="KW-0833">Ubl conjugation pathway</keyword>
<evidence type="ECO:0000259" key="5">
    <source>
        <dbReference type="Pfam" id="PF01466"/>
    </source>
</evidence>
<dbReference type="Gene3D" id="3.30.710.10">
    <property type="entry name" value="Potassium Channel Kv1.1, Chain A"/>
    <property type="match status" value="1"/>
</dbReference>
<protein>
    <recommendedName>
        <fullName evidence="4">SKP1-like protein</fullName>
    </recommendedName>
</protein>
<dbReference type="Proteomes" id="UP001558713">
    <property type="component" value="Unassembled WGS sequence"/>
</dbReference>
<comment type="pathway">
    <text evidence="1 4">Protein modification; protein ubiquitination.</text>
</comment>
<dbReference type="InterPro" id="IPR016073">
    <property type="entry name" value="Skp1_comp_POZ"/>
</dbReference>
<dbReference type="GO" id="GO:0016567">
    <property type="term" value="P:protein ubiquitination"/>
    <property type="evidence" value="ECO:0007669"/>
    <property type="project" value="UniProtKB-UniRule"/>
</dbReference>
<proteinExistence type="inferred from homology"/>
<dbReference type="InterPro" id="IPR036296">
    <property type="entry name" value="SKP1-like_dim_sf"/>
</dbReference>
<evidence type="ECO:0000256" key="4">
    <source>
        <dbReference type="PIRNR" id="PIRNR028729"/>
    </source>
</evidence>
<gene>
    <name evidence="7" type="ORF">V5N11_007995</name>
</gene>
<dbReference type="AlphaFoldDB" id="A0ABD1AP42"/>
<dbReference type="GO" id="GO:0009867">
    <property type="term" value="P:jasmonic acid mediated signaling pathway"/>
    <property type="evidence" value="ECO:0007669"/>
    <property type="project" value="UniProtKB-ARBA"/>
</dbReference>
<dbReference type="PIRSF" id="PIRSF028729">
    <property type="entry name" value="E3_ubiquit_lig_SCF_Skp"/>
    <property type="match status" value="1"/>
</dbReference>